<dbReference type="InterPro" id="IPR025340">
    <property type="entry name" value="DUF4246"/>
</dbReference>
<name>A0A5N6JYV7_MONLA</name>
<dbReference type="AlphaFoldDB" id="A0A5N6JYV7"/>
<reference evidence="3 4" key="1">
    <citation type="submission" date="2019-06" db="EMBL/GenBank/DDBJ databases">
        <title>Genome Sequence of the Brown Rot Fungal Pathogen Monilinia laxa.</title>
        <authorList>
            <person name="De Miccolis Angelini R.M."/>
            <person name="Landi L."/>
            <person name="Abate D."/>
            <person name="Pollastro S."/>
            <person name="Romanazzi G."/>
            <person name="Faretra F."/>
        </authorList>
    </citation>
    <scope>NUCLEOTIDE SEQUENCE [LARGE SCALE GENOMIC DNA]</scope>
    <source>
        <strain evidence="3 4">Mlax316</strain>
    </source>
</reference>
<sequence>MPDYPGLGLPLRHLPQHGDKQYPVGAHGGCWGAESNMLPVREPAMMNIMDKLMDKEEWHRKIFDEAIVSKWREEALAIPDENFCKLAIRDKLQFWNYRDQVTLRDDGIPDNLELLAGVVSEGSFDYCVKELRSKAKYYEETSIIPTLDACASIPKSDNLVSTDLHNSLRNAFDMLKADQSSKQDWDPNSNEMVQDLVNPSMFPLVYGTTRVLKDELVGVDDAIEKWAGKGNRRAVSENVAKEFWSDTYQWLPTNVAFQDDGRVKFTSYISNLHPTKFPEIYRTIEKLIETSIPLWDQCIAFTAGYDKKYGAGRVTSRFPWPDNPDDENEENWIPSVPLRYKKVANKEVNQAKKGDGQKHENRDEDDINIEGIEDEEHYNEAESYHVWEQSRRPAIPELSFQDIEYAQEPEKCLSEKFRDSGLQVIVKMASIELTPENPEFPIGSWHIEGQNE</sequence>
<feature type="domain" description="DUF4246" evidence="2">
    <location>
        <begin position="4"/>
        <end position="74"/>
    </location>
</feature>
<dbReference type="InterPro" id="IPR049192">
    <property type="entry name" value="DUF4246_C"/>
</dbReference>
<protein>
    <submittedName>
        <fullName evidence="3">Uncharacterized protein</fullName>
    </submittedName>
</protein>
<keyword evidence="4" id="KW-1185">Reference proteome</keyword>
<dbReference type="EMBL" id="VIGI01000010">
    <property type="protein sequence ID" value="KAB8294724.1"/>
    <property type="molecule type" value="Genomic_DNA"/>
</dbReference>
<dbReference type="PANTHER" id="PTHR33119:SF1">
    <property type="entry name" value="FE2OG DIOXYGENASE DOMAIN-CONTAINING PROTEIN"/>
    <property type="match status" value="1"/>
</dbReference>
<organism evidence="3 4">
    <name type="scientific">Monilinia laxa</name>
    <name type="common">Brown rot fungus</name>
    <name type="synonym">Sclerotinia laxa</name>
    <dbReference type="NCBI Taxonomy" id="61186"/>
    <lineage>
        <taxon>Eukaryota</taxon>
        <taxon>Fungi</taxon>
        <taxon>Dikarya</taxon>
        <taxon>Ascomycota</taxon>
        <taxon>Pezizomycotina</taxon>
        <taxon>Leotiomycetes</taxon>
        <taxon>Helotiales</taxon>
        <taxon>Sclerotiniaceae</taxon>
        <taxon>Monilinia</taxon>
    </lineage>
</organism>
<evidence type="ECO:0000259" key="1">
    <source>
        <dbReference type="Pfam" id="PF14033"/>
    </source>
</evidence>
<gene>
    <name evidence="3" type="ORF">EYC80_006686</name>
</gene>
<comment type="caution">
    <text evidence="3">The sequence shown here is derived from an EMBL/GenBank/DDBJ whole genome shotgun (WGS) entry which is preliminary data.</text>
</comment>
<dbReference type="Proteomes" id="UP000326757">
    <property type="component" value="Unassembled WGS sequence"/>
</dbReference>
<evidence type="ECO:0000259" key="2">
    <source>
        <dbReference type="Pfam" id="PF21666"/>
    </source>
</evidence>
<feature type="domain" description="DUF4246" evidence="1">
    <location>
        <begin position="123"/>
        <end position="450"/>
    </location>
</feature>
<evidence type="ECO:0000313" key="4">
    <source>
        <dbReference type="Proteomes" id="UP000326757"/>
    </source>
</evidence>
<proteinExistence type="predicted"/>
<dbReference type="Pfam" id="PF21666">
    <property type="entry name" value="DUF4246_N"/>
    <property type="match status" value="1"/>
</dbReference>
<accession>A0A5N6JYV7</accession>
<dbReference type="PANTHER" id="PTHR33119">
    <property type="entry name" value="IFI3P"/>
    <property type="match status" value="1"/>
</dbReference>
<evidence type="ECO:0000313" key="3">
    <source>
        <dbReference type="EMBL" id="KAB8294724.1"/>
    </source>
</evidence>
<dbReference type="OrthoDB" id="415532at2759"/>
<dbReference type="InterPro" id="IPR049207">
    <property type="entry name" value="DUF4246_N"/>
</dbReference>
<dbReference type="Pfam" id="PF14033">
    <property type="entry name" value="DUF4246"/>
    <property type="match status" value="1"/>
</dbReference>